<reference evidence="2 3" key="1">
    <citation type="submission" date="2017-11" db="EMBL/GenBank/DDBJ databases">
        <title>Isolation and Characterization of Family Methanocellaceae Species from Potential Methane Hydrate Area Offshore Southwestern Taiwan.</title>
        <authorList>
            <person name="Zhang W.-L."/>
            <person name="Chen W.-C."/>
            <person name="Lai M.-C."/>
            <person name="Chen S.-C."/>
        </authorList>
    </citation>
    <scope>NUCLEOTIDE SEQUENCE [LARGE SCALE GENOMIC DNA]</scope>
    <source>
        <strain evidence="2 3">CWC-04</strain>
    </source>
</reference>
<dbReference type="SUPFAM" id="SSF52218">
    <property type="entry name" value="Flavoproteins"/>
    <property type="match status" value="1"/>
</dbReference>
<dbReference type="InterPro" id="IPR029039">
    <property type="entry name" value="Flavoprotein-like_sf"/>
</dbReference>
<proteinExistence type="predicted"/>
<comment type="caution">
    <text evidence="2">The sequence shown here is derived from an EMBL/GenBank/DDBJ whole genome shotgun (WGS) entry which is preliminary data.</text>
</comment>
<evidence type="ECO:0000313" key="2">
    <source>
        <dbReference type="EMBL" id="MCD1294270.1"/>
    </source>
</evidence>
<dbReference type="Pfam" id="PF00258">
    <property type="entry name" value="Flavodoxin_1"/>
    <property type="match status" value="1"/>
</dbReference>
<sequence length="151" mass="16710">MVDVIVIYDTISGNTEKAAKEVYEGVLESGAEAMLKNVSEATENDLREAHGVILGSPCVNNNYSGRMREFLNGKLKNVRMYGKVGAAFGTYKWNGGNLHRLETEMLYHDIKIVAPGYNALKAPGRDAVKHLRELGKKVGEEVLKLKEEKTV</sequence>
<dbReference type="PROSITE" id="PS50902">
    <property type="entry name" value="FLAVODOXIN_LIKE"/>
    <property type="match status" value="1"/>
</dbReference>
<protein>
    <submittedName>
        <fullName evidence="2">FprA family A-type flavoprotein</fullName>
    </submittedName>
</protein>
<dbReference type="Gene3D" id="3.40.50.360">
    <property type="match status" value="1"/>
</dbReference>
<keyword evidence="3" id="KW-1185">Reference proteome</keyword>
<dbReference type="AlphaFoldDB" id="A0AAP2W4H2"/>
<dbReference type="InterPro" id="IPR008254">
    <property type="entry name" value="Flavodoxin/NO_synth"/>
</dbReference>
<accession>A0AAP2W4H2</accession>
<dbReference type="GO" id="GO:0010181">
    <property type="term" value="F:FMN binding"/>
    <property type="evidence" value="ECO:0007669"/>
    <property type="project" value="InterPro"/>
</dbReference>
<dbReference type="EMBL" id="PGCK01000003">
    <property type="protein sequence ID" value="MCD1294270.1"/>
    <property type="molecule type" value="Genomic_DNA"/>
</dbReference>
<dbReference type="PROSITE" id="PS00201">
    <property type="entry name" value="FLAVODOXIN"/>
    <property type="match status" value="1"/>
</dbReference>
<name>A0AAP2W4H2_9EURY</name>
<gene>
    <name evidence="2" type="ORF">CUJ83_04570</name>
</gene>
<organism evidence="2 3">
    <name type="scientific">Methanooceanicella nereidis</name>
    <dbReference type="NCBI Taxonomy" id="2052831"/>
    <lineage>
        <taxon>Archaea</taxon>
        <taxon>Methanobacteriati</taxon>
        <taxon>Methanobacteriota</taxon>
        <taxon>Stenosarchaea group</taxon>
        <taxon>Methanomicrobia</taxon>
        <taxon>Methanocellales</taxon>
        <taxon>Methanocellaceae</taxon>
        <taxon>Methanooceanicella</taxon>
    </lineage>
</organism>
<dbReference type="PANTHER" id="PTHR43717:SF1">
    <property type="entry name" value="ANAEROBIC NITRIC OXIDE REDUCTASE FLAVORUBREDOXIN"/>
    <property type="match status" value="1"/>
</dbReference>
<dbReference type="PANTHER" id="PTHR43717">
    <property type="entry name" value="ANAEROBIC NITRIC OXIDE REDUCTASE FLAVORUBREDOXIN"/>
    <property type="match status" value="1"/>
</dbReference>
<dbReference type="Proteomes" id="UP001320159">
    <property type="component" value="Unassembled WGS sequence"/>
</dbReference>
<dbReference type="RefSeq" id="WP_230741088.1">
    <property type="nucleotide sequence ID" value="NZ_PGCK01000003.1"/>
</dbReference>
<feature type="domain" description="Flavodoxin-like" evidence="1">
    <location>
        <begin position="4"/>
        <end position="151"/>
    </location>
</feature>
<evidence type="ECO:0000313" key="3">
    <source>
        <dbReference type="Proteomes" id="UP001320159"/>
    </source>
</evidence>
<dbReference type="GO" id="GO:0009055">
    <property type="term" value="F:electron transfer activity"/>
    <property type="evidence" value="ECO:0007669"/>
    <property type="project" value="InterPro"/>
</dbReference>
<evidence type="ECO:0000259" key="1">
    <source>
        <dbReference type="PROSITE" id="PS50902"/>
    </source>
</evidence>
<dbReference type="InterPro" id="IPR001226">
    <property type="entry name" value="Flavodoxin_CS"/>
</dbReference>